<dbReference type="EMBL" id="GBEZ01013106">
    <property type="protein sequence ID" value="JAC72849.1"/>
    <property type="molecule type" value="Transcribed_RNA"/>
</dbReference>
<evidence type="ECO:0000313" key="1">
    <source>
        <dbReference type="EMBL" id="JAC72849.1"/>
    </source>
</evidence>
<gene>
    <name evidence="1" type="ORF">TSPGSL018_30350</name>
</gene>
<proteinExistence type="predicted"/>
<sequence>LEAAQRRTRAGLSPRWTGGWMGADAQERLKGSGHICTPMQNVLRQEIRAPHIRAGRWLSPFLERTPKRSVQGWDRAEDVGCKQGL</sequence>
<protein>
    <submittedName>
        <fullName evidence="1">Uncharacterized protein</fullName>
    </submittedName>
</protein>
<feature type="non-terminal residue" evidence="1">
    <location>
        <position position="1"/>
    </location>
</feature>
<organism evidence="1">
    <name type="scientific">Tetraselmis sp. GSL018</name>
    <dbReference type="NCBI Taxonomy" id="582737"/>
    <lineage>
        <taxon>Eukaryota</taxon>
        <taxon>Viridiplantae</taxon>
        <taxon>Chlorophyta</taxon>
        <taxon>core chlorophytes</taxon>
        <taxon>Chlorodendrophyceae</taxon>
        <taxon>Chlorodendrales</taxon>
        <taxon>Chlorodendraceae</taxon>
        <taxon>Tetraselmis</taxon>
    </lineage>
</organism>
<dbReference type="AlphaFoldDB" id="A0A061RPY8"/>
<reference evidence="1" key="1">
    <citation type="submission" date="2014-05" db="EMBL/GenBank/DDBJ databases">
        <title>The transcriptome of the halophilic microalga Tetraselmis sp. GSL018 isolated from the Great Salt Lake, Utah.</title>
        <authorList>
            <person name="Jinkerson R.E."/>
            <person name="D'Adamo S."/>
            <person name="Posewitz M.C."/>
        </authorList>
    </citation>
    <scope>NUCLEOTIDE SEQUENCE</scope>
    <source>
        <strain evidence="1">GSL018</strain>
    </source>
</reference>
<accession>A0A061RPY8</accession>
<name>A0A061RPY8_9CHLO</name>